<evidence type="ECO:0000313" key="9">
    <source>
        <dbReference type="EMBL" id="GGP11611.1"/>
    </source>
</evidence>
<feature type="transmembrane region" description="Helical" evidence="7">
    <location>
        <begin position="55"/>
        <end position="76"/>
    </location>
</feature>
<evidence type="ECO:0000256" key="5">
    <source>
        <dbReference type="ARBA" id="ARBA00023136"/>
    </source>
</evidence>
<evidence type="ECO:0000256" key="3">
    <source>
        <dbReference type="ARBA" id="ARBA00022692"/>
    </source>
</evidence>
<evidence type="ECO:0000256" key="7">
    <source>
        <dbReference type="SAM" id="Phobius"/>
    </source>
</evidence>
<dbReference type="InterPro" id="IPR020846">
    <property type="entry name" value="MFS_dom"/>
</dbReference>
<keyword evidence="5 7" id="KW-0472">Membrane</keyword>
<feature type="region of interest" description="Disordered" evidence="6">
    <location>
        <begin position="206"/>
        <end position="244"/>
    </location>
</feature>
<reference evidence="9" key="1">
    <citation type="journal article" date="2014" name="Int. J. Syst. Evol. Microbiol.">
        <title>Complete genome sequence of Corynebacterium casei LMG S-19264T (=DSM 44701T), isolated from a smear-ripened cheese.</title>
        <authorList>
            <consortium name="US DOE Joint Genome Institute (JGI-PGF)"/>
            <person name="Walter F."/>
            <person name="Albersmeier A."/>
            <person name="Kalinowski J."/>
            <person name="Ruckert C."/>
        </authorList>
    </citation>
    <scope>NUCLEOTIDE SEQUENCE</scope>
    <source>
        <strain evidence="9">CGMCC 4.7430</strain>
    </source>
</reference>
<feature type="region of interest" description="Disordered" evidence="6">
    <location>
        <begin position="455"/>
        <end position="475"/>
    </location>
</feature>
<evidence type="ECO:0000256" key="2">
    <source>
        <dbReference type="ARBA" id="ARBA00022475"/>
    </source>
</evidence>
<keyword evidence="2" id="KW-1003">Cell membrane</keyword>
<evidence type="ECO:0000256" key="1">
    <source>
        <dbReference type="ARBA" id="ARBA00004651"/>
    </source>
</evidence>
<name>A0A918A9T3_9ACTN</name>
<feature type="compositionally biased region" description="Low complexity" evidence="6">
    <location>
        <begin position="206"/>
        <end position="234"/>
    </location>
</feature>
<sequence length="475" mass="49404">MMVNDVAGGRLAIYRRALSRRDFRVLWLGSSLSLVGDGMTFVALTWLVLSQPGGVRQLGLLTVCYTLPVFVGGLLTGPVLDRFDKRHVLAVDSVVRGAAMASIPIVSLLGEVPTALPFIVAAVYGLFKMVPLAGFPAAIPDLVPEEDRDAANALESLSFSLSGMIGPALGGLLIAGFGSEAVLAFDAVSYALFAVAALAIRRPLTPQAPRTPQAPQAPQTQTPQTPQGPQAPQKPGSPPDVAGPRGTVLGLLRDRVLVATTLAFMAFNIAMGMLLVTAPWLAKTQLQGGPQALGLLLAALSAGELAGAAVAGTRAPRARPIRAIALVQLIAAAGFLALLTAPLTITVTAGFLVIGMFSAPMTIWAQSLRMARIPAPLRGRGFAILRTLMQATPPIGAALVTPLLAGGLLAPAALLMTIVAAVPAAALLTTTNQGSVRRRATQTLTHDEPTACTRARVTRTRSPGTDRRRLGQERP</sequence>
<dbReference type="AlphaFoldDB" id="A0A918A9T3"/>
<feature type="transmembrane region" description="Helical" evidence="7">
    <location>
        <begin position="323"/>
        <end position="345"/>
    </location>
</feature>
<keyword evidence="4 7" id="KW-1133">Transmembrane helix</keyword>
<feature type="transmembrane region" description="Helical" evidence="7">
    <location>
        <begin position="383"/>
        <end position="404"/>
    </location>
</feature>
<feature type="transmembrane region" description="Helical" evidence="7">
    <location>
        <begin position="410"/>
        <end position="429"/>
    </location>
</feature>
<dbReference type="Pfam" id="PF07690">
    <property type="entry name" value="MFS_1"/>
    <property type="match status" value="1"/>
</dbReference>
<evidence type="ECO:0000313" key="10">
    <source>
        <dbReference type="Proteomes" id="UP000660745"/>
    </source>
</evidence>
<dbReference type="GO" id="GO:0005886">
    <property type="term" value="C:plasma membrane"/>
    <property type="evidence" value="ECO:0007669"/>
    <property type="project" value="UniProtKB-SubCell"/>
</dbReference>
<dbReference type="Proteomes" id="UP000660745">
    <property type="component" value="Unassembled WGS sequence"/>
</dbReference>
<feature type="transmembrane region" description="Helical" evidence="7">
    <location>
        <begin position="256"/>
        <end position="280"/>
    </location>
</feature>
<gene>
    <name evidence="9" type="ORF">GCM10012278_55900</name>
</gene>
<dbReference type="RefSeq" id="WP_189141682.1">
    <property type="nucleotide sequence ID" value="NZ_BMNK01000010.1"/>
</dbReference>
<dbReference type="CDD" id="cd06173">
    <property type="entry name" value="MFS_MefA_like"/>
    <property type="match status" value="1"/>
</dbReference>
<dbReference type="PANTHER" id="PTHR23513:SF11">
    <property type="entry name" value="STAPHYLOFERRIN A TRANSPORTER"/>
    <property type="match status" value="1"/>
</dbReference>
<evidence type="ECO:0000259" key="8">
    <source>
        <dbReference type="PROSITE" id="PS50850"/>
    </source>
</evidence>
<feature type="compositionally biased region" description="Basic and acidic residues" evidence="6">
    <location>
        <begin position="464"/>
        <end position="475"/>
    </location>
</feature>
<accession>A0A918A9T3</accession>
<comment type="caution">
    <text evidence="9">The sequence shown here is derived from an EMBL/GenBank/DDBJ whole genome shotgun (WGS) entry which is preliminary data.</text>
</comment>
<dbReference type="EMBL" id="BMNK01000010">
    <property type="protein sequence ID" value="GGP11611.1"/>
    <property type="molecule type" value="Genomic_DNA"/>
</dbReference>
<feature type="transmembrane region" description="Helical" evidence="7">
    <location>
        <begin position="115"/>
        <end position="135"/>
    </location>
</feature>
<keyword evidence="10" id="KW-1185">Reference proteome</keyword>
<keyword evidence="3 7" id="KW-0812">Transmembrane</keyword>
<comment type="subcellular location">
    <subcellularLocation>
        <location evidence="1">Cell membrane</location>
        <topology evidence="1">Multi-pass membrane protein</topology>
    </subcellularLocation>
</comment>
<dbReference type="SUPFAM" id="SSF103473">
    <property type="entry name" value="MFS general substrate transporter"/>
    <property type="match status" value="1"/>
</dbReference>
<organism evidence="9 10">
    <name type="scientific">Nonomuraea glycinis</name>
    <dbReference type="NCBI Taxonomy" id="2047744"/>
    <lineage>
        <taxon>Bacteria</taxon>
        <taxon>Bacillati</taxon>
        <taxon>Actinomycetota</taxon>
        <taxon>Actinomycetes</taxon>
        <taxon>Streptosporangiales</taxon>
        <taxon>Streptosporangiaceae</taxon>
        <taxon>Nonomuraea</taxon>
    </lineage>
</organism>
<evidence type="ECO:0000256" key="6">
    <source>
        <dbReference type="SAM" id="MobiDB-lite"/>
    </source>
</evidence>
<feature type="domain" description="Major facilitator superfamily (MFS) profile" evidence="8">
    <location>
        <begin position="22"/>
        <end position="435"/>
    </location>
</feature>
<protein>
    <recommendedName>
        <fullName evidence="8">Major facilitator superfamily (MFS) profile domain-containing protein</fullName>
    </recommendedName>
</protein>
<evidence type="ECO:0000256" key="4">
    <source>
        <dbReference type="ARBA" id="ARBA00022989"/>
    </source>
</evidence>
<feature type="transmembrane region" description="Helical" evidence="7">
    <location>
        <begin position="292"/>
        <end position="311"/>
    </location>
</feature>
<proteinExistence type="predicted"/>
<reference evidence="9" key="2">
    <citation type="submission" date="2020-09" db="EMBL/GenBank/DDBJ databases">
        <authorList>
            <person name="Sun Q."/>
            <person name="Zhou Y."/>
        </authorList>
    </citation>
    <scope>NUCLEOTIDE SEQUENCE</scope>
    <source>
        <strain evidence="9">CGMCC 4.7430</strain>
    </source>
</reference>
<dbReference type="PROSITE" id="PS50850">
    <property type="entry name" value="MFS"/>
    <property type="match status" value="1"/>
</dbReference>
<feature type="transmembrane region" description="Helical" evidence="7">
    <location>
        <begin position="351"/>
        <end position="371"/>
    </location>
</feature>
<feature type="transmembrane region" description="Helical" evidence="7">
    <location>
        <begin position="25"/>
        <end position="49"/>
    </location>
</feature>
<dbReference type="InterPro" id="IPR036259">
    <property type="entry name" value="MFS_trans_sf"/>
</dbReference>
<dbReference type="Gene3D" id="1.20.1250.20">
    <property type="entry name" value="MFS general substrate transporter like domains"/>
    <property type="match status" value="1"/>
</dbReference>
<dbReference type="PANTHER" id="PTHR23513">
    <property type="entry name" value="INTEGRAL MEMBRANE EFFLUX PROTEIN-RELATED"/>
    <property type="match status" value="1"/>
</dbReference>
<dbReference type="GO" id="GO:0022857">
    <property type="term" value="F:transmembrane transporter activity"/>
    <property type="evidence" value="ECO:0007669"/>
    <property type="project" value="InterPro"/>
</dbReference>
<dbReference type="InterPro" id="IPR011701">
    <property type="entry name" value="MFS"/>
</dbReference>
<feature type="transmembrane region" description="Helical" evidence="7">
    <location>
        <begin position="156"/>
        <end position="175"/>
    </location>
</feature>